<dbReference type="NCBIfam" id="TIGR01525">
    <property type="entry name" value="ATPase-IB_hvy"/>
    <property type="match status" value="1"/>
</dbReference>
<keyword evidence="13" id="KW-0406">Ion transport</keyword>
<dbReference type="PATRIC" id="fig|504832.7.peg.3653"/>
<dbReference type="GO" id="GO:0005507">
    <property type="term" value="F:copper ion binding"/>
    <property type="evidence" value="ECO:0007669"/>
    <property type="project" value="TreeGrafter"/>
</dbReference>
<keyword evidence="14 15" id="KW-0472">Membrane</keyword>
<evidence type="ECO:0000256" key="11">
    <source>
        <dbReference type="ARBA" id="ARBA00022967"/>
    </source>
</evidence>
<dbReference type="NCBIfam" id="TIGR01512">
    <property type="entry name" value="ATPase-IB2_Cd"/>
    <property type="match status" value="1"/>
</dbReference>
<dbReference type="InterPro" id="IPR059000">
    <property type="entry name" value="ATPase_P-type_domA"/>
</dbReference>
<dbReference type="NCBIfam" id="TIGR01511">
    <property type="entry name" value="ATPase-IB1_Cu"/>
    <property type="match status" value="1"/>
</dbReference>
<dbReference type="EC" id="3.6.3.-" evidence="17"/>
<feature type="transmembrane region" description="Helical" evidence="15">
    <location>
        <begin position="116"/>
        <end position="136"/>
    </location>
</feature>
<feature type="domain" description="HMA" evidence="16">
    <location>
        <begin position="36"/>
        <end position="100"/>
    </location>
</feature>
<dbReference type="AlphaFoldDB" id="F8C141"/>
<dbReference type="SUPFAM" id="SSF81653">
    <property type="entry name" value="Calcium ATPase, transduction domain A"/>
    <property type="match status" value="1"/>
</dbReference>
<evidence type="ECO:0000256" key="5">
    <source>
        <dbReference type="ARBA" id="ARBA00022553"/>
    </source>
</evidence>
<evidence type="ECO:0000256" key="12">
    <source>
        <dbReference type="ARBA" id="ARBA00022989"/>
    </source>
</evidence>
<keyword evidence="4 15" id="KW-1003">Cell membrane</keyword>
<dbReference type="CDD" id="cd00371">
    <property type="entry name" value="HMA"/>
    <property type="match status" value="1"/>
</dbReference>
<evidence type="ECO:0000256" key="10">
    <source>
        <dbReference type="ARBA" id="ARBA00022842"/>
    </source>
</evidence>
<keyword evidence="10" id="KW-0460">Magnesium</keyword>
<feature type="transmembrane region" description="Helical" evidence="15">
    <location>
        <begin position="181"/>
        <end position="203"/>
    </location>
</feature>
<dbReference type="Pfam" id="PF00403">
    <property type="entry name" value="HMA"/>
    <property type="match status" value="1"/>
</dbReference>
<dbReference type="InterPro" id="IPR036163">
    <property type="entry name" value="HMA_dom_sf"/>
</dbReference>
<dbReference type="InterPro" id="IPR036412">
    <property type="entry name" value="HAD-like_sf"/>
</dbReference>
<dbReference type="PRINTS" id="PR00943">
    <property type="entry name" value="CUATPASE"/>
</dbReference>
<dbReference type="KEGG" id="ocg:OCA5_pHCG300770"/>
<dbReference type="GO" id="GO:0005886">
    <property type="term" value="C:plasma membrane"/>
    <property type="evidence" value="ECO:0007669"/>
    <property type="project" value="UniProtKB-SubCell"/>
</dbReference>
<dbReference type="PANTHER" id="PTHR43520:SF5">
    <property type="entry name" value="CATION-TRANSPORTING P-TYPE ATPASE-RELATED"/>
    <property type="match status" value="1"/>
</dbReference>
<keyword evidence="17" id="KW-0378">Hydrolase</keyword>
<feature type="transmembrane region" description="Helical" evidence="15">
    <location>
        <begin position="390"/>
        <end position="411"/>
    </location>
</feature>
<dbReference type="InterPro" id="IPR018303">
    <property type="entry name" value="ATPase_P-typ_P_site"/>
</dbReference>
<dbReference type="OrthoDB" id="391538at2"/>
<dbReference type="Gene3D" id="3.30.70.100">
    <property type="match status" value="1"/>
</dbReference>
<dbReference type="GO" id="GO:0055070">
    <property type="term" value="P:copper ion homeostasis"/>
    <property type="evidence" value="ECO:0007669"/>
    <property type="project" value="TreeGrafter"/>
</dbReference>
<dbReference type="GO" id="GO:0043682">
    <property type="term" value="F:P-type divalent copper transporter activity"/>
    <property type="evidence" value="ECO:0007669"/>
    <property type="project" value="TreeGrafter"/>
</dbReference>
<dbReference type="SUPFAM" id="SSF56784">
    <property type="entry name" value="HAD-like"/>
    <property type="match status" value="1"/>
</dbReference>
<evidence type="ECO:0000256" key="15">
    <source>
        <dbReference type="RuleBase" id="RU362081"/>
    </source>
</evidence>
<dbReference type="PANTHER" id="PTHR43520">
    <property type="entry name" value="ATP7, ISOFORM B"/>
    <property type="match status" value="1"/>
</dbReference>
<dbReference type="EMBL" id="CP002827">
    <property type="protein sequence ID" value="AEI08151.1"/>
    <property type="molecule type" value="Genomic_DNA"/>
</dbReference>
<protein>
    <submittedName>
        <fullName evidence="17">Nitrogen fixation protein FixI</fullName>
        <ecNumber evidence="17">3.6.3.-</ecNumber>
    </submittedName>
</protein>
<dbReference type="InterPro" id="IPR006121">
    <property type="entry name" value="HMA_dom"/>
</dbReference>
<dbReference type="NCBIfam" id="TIGR01494">
    <property type="entry name" value="ATPase_P-type"/>
    <property type="match status" value="2"/>
</dbReference>
<evidence type="ECO:0000313" key="17">
    <source>
        <dbReference type="EMBL" id="AEI08151.1"/>
    </source>
</evidence>
<evidence type="ECO:0000256" key="6">
    <source>
        <dbReference type="ARBA" id="ARBA00022692"/>
    </source>
</evidence>
<feature type="transmembrane region" description="Helical" evidence="15">
    <location>
        <begin position="148"/>
        <end position="169"/>
    </location>
</feature>
<keyword evidence="6 15" id="KW-0812">Transmembrane</keyword>
<dbReference type="Gene3D" id="2.70.150.10">
    <property type="entry name" value="Calcium-transporting ATPase, cytoplasmic transduction domain A"/>
    <property type="match status" value="1"/>
</dbReference>
<name>F8C141_AFIC5</name>
<evidence type="ECO:0000256" key="1">
    <source>
        <dbReference type="ARBA" id="ARBA00004651"/>
    </source>
</evidence>
<comment type="subcellular location">
    <subcellularLocation>
        <location evidence="1">Cell membrane</location>
        <topology evidence="1">Multi-pass membrane protein</topology>
    </subcellularLocation>
</comment>
<dbReference type="PRINTS" id="PR00119">
    <property type="entry name" value="CATATPASE"/>
</dbReference>
<keyword evidence="7 15" id="KW-0479">Metal-binding</keyword>
<dbReference type="Pfam" id="PF00122">
    <property type="entry name" value="E1-E2_ATPase"/>
    <property type="match status" value="1"/>
</dbReference>
<dbReference type="GO" id="GO:0016887">
    <property type="term" value="F:ATP hydrolysis activity"/>
    <property type="evidence" value="ECO:0007669"/>
    <property type="project" value="InterPro"/>
</dbReference>
<dbReference type="PROSITE" id="PS00154">
    <property type="entry name" value="ATPASE_E1_E2"/>
    <property type="match status" value="1"/>
</dbReference>
<keyword evidence="12 15" id="KW-1133">Transmembrane helix</keyword>
<accession>F8C141</accession>
<dbReference type="PROSITE" id="PS01047">
    <property type="entry name" value="HMA_1"/>
    <property type="match status" value="1"/>
</dbReference>
<dbReference type="InterPro" id="IPR017969">
    <property type="entry name" value="Heavy-metal-associated_CS"/>
</dbReference>
<reference evidence="17 18" key="2">
    <citation type="journal article" date="2011" name="J. Bacteriol.">
        <title>Complete genome sequences of the chemolithoautotrophic Oligotropha carboxidovorans strains OM4 and OM5.</title>
        <authorList>
            <person name="Volland S."/>
            <person name="Rachinger M."/>
            <person name="Strittmatter A."/>
            <person name="Daniel R."/>
            <person name="Gottschalk G."/>
            <person name="Meyer O."/>
        </authorList>
    </citation>
    <scope>NUCLEOTIDE SEQUENCE [LARGE SCALE GENOMIC DNA]</scope>
    <source>
        <strain evidence="18">ATCC 49405 / DSM 1227 / KCTC 32145 / OM5</strain>
    </source>
</reference>
<evidence type="ECO:0000256" key="14">
    <source>
        <dbReference type="ARBA" id="ARBA00023136"/>
    </source>
</evidence>
<sequence>MTCCTSAGGIALTVANDINKDGEILLASRVVGDGLRQTDLSVPSIHCGACIRNVETALAALPGVEAARVNLSTRRATIRWRDGAPPPFIETLRHAGYEAHVYDAGAEVKDTGFSELIRALAVAGFAASNIMLLSVSVWSGADSATRDLFHAISAAIALPTLAYSGRVFFRSAWRALRHGRTNMDVPISIGVLLAFGMSIYETATHGPHAYFDASVTLLFFLLIGRTLDHLMREKARTAVKGLANLAARGALVLQPDGSRMYMPVNEIAVGMTILLAAGERVPVDANVLAGHSDIDSALLSGESTPVAAAPGMPLQAGVLNLTGPLTLVATAAAKDSTLADMVRLMEAAEMGRSHYRRIADRASQLYAPVVHATAFLTFVGWMIATGDIHRAVTIAIAVLIITCPCALGLAVPMVQVMAARRLFENGILLKDGGALERLAEIDAIVFDKTGTLTSGIPRLIDPASIDPDSLKLAAAIAVHSRHPYSRAIEAAYPVNFVQPFQPGAVTEHPGCGLEARIGPHCYRLGRAGWALSHAADGDDGLVLAENGAPLARFQFEDRLREGTSTALATLKQNFEIEILSGDHDEAVSRIADTLGLRYSAGMRPAGKVAHIRDIETSGRKVLMVGDGLNDAPALAAAHASMAPATAADIGRNAADLVFLHENLDAVPRAIGIARAAARLVRENLSLAVGYNLIAVPVAIMGYVTPLVAAIAMSSSSIIVIANALRLGGRGTTETAPTKPVPLNIVEHA</sequence>
<keyword evidence="8 15" id="KW-0547">Nucleotide-binding</keyword>
<dbReference type="HOGENOM" id="CLU_001771_0_3_5"/>
<dbReference type="InterPro" id="IPR027256">
    <property type="entry name" value="P-typ_ATPase_IB"/>
</dbReference>
<comment type="similarity">
    <text evidence="2 15">Belongs to the cation transport ATPase (P-type) (TC 3.A.3) family. Type IB subfamily.</text>
</comment>
<evidence type="ECO:0000259" key="16">
    <source>
        <dbReference type="PROSITE" id="PS50846"/>
    </source>
</evidence>
<evidence type="ECO:0000256" key="13">
    <source>
        <dbReference type="ARBA" id="ARBA00023065"/>
    </source>
</evidence>
<dbReference type="Proteomes" id="UP000007730">
    <property type="component" value="Plasmid pHCG3"/>
</dbReference>
<dbReference type="GO" id="GO:0005524">
    <property type="term" value="F:ATP binding"/>
    <property type="evidence" value="ECO:0007669"/>
    <property type="project" value="UniProtKB-UniRule"/>
</dbReference>
<evidence type="ECO:0000256" key="7">
    <source>
        <dbReference type="ARBA" id="ARBA00022723"/>
    </source>
</evidence>
<dbReference type="SUPFAM" id="SSF55008">
    <property type="entry name" value="HMA, heavy metal-associated domain"/>
    <property type="match status" value="1"/>
</dbReference>
<evidence type="ECO:0000256" key="3">
    <source>
        <dbReference type="ARBA" id="ARBA00022448"/>
    </source>
</evidence>
<keyword evidence="17" id="KW-0614">Plasmid</keyword>
<feature type="transmembrane region" description="Helical" evidence="15">
    <location>
        <begin position="709"/>
        <end position="728"/>
    </location>
</feature>
<feature type="transmembrane region" description="Helical" evidence="15">
    <location>
        <begin position="684"/>
        <end position="703"/>
    </location>
</feature>
<keyword evidence="5" id="KW-0597">Phosphoprotein</keyword>
<feature type="transmembrane region" description="Helical" evidence="15">
    <location>
        <begin position="209"/>
        <end position="227"/>
    </location>
</feature>
<dbReference type="RefSeq" id="WP_013913775.1">
    <property type="nucleotide sequence ID" value="NC_015689.1"/>
</dbReference>
<keyword evidence="18" id="KW-1185">Reference proteome</keyword>
<dbReference type="SUPFAM" id="SSF81665">
    <property type="entry name" value="Calcium ATPase, transmembrane domain M"/>
    <property type="match status" value="1"/>
</dbReference>
<evidence type="ECO:0000256" key="4">
    <source>
        <dbReference type="ARBA" id="ARBA00022475"/>
    </source>
</evidence>
<evidence type="ECO:0000313" key="18">
    <source>
        <dbReference type="Proteomes" id="UP000007730"/>
    </source>
</evidence>
<evidence type="ECO:0000256" key="8">
    <source>
        <dbReference type="ARBA" id="ARBA00022741"/>
    </source>
</evidence>
<dbReference type="InterPro" id="IPR008250">
    <property type="entry name" value="ATPase_P-typ_transduc_dom_A_sf"/>
</dbReference>
<keyword evidence="11" id="KW-1278">Translocase</keyword>
<dbReference type="InterPro" id="IPR023298">
    <property type="entry name" value="ATPase_P-typ_TM_dom_sf"/>
</dbReference>
<dbReference type="InterPro" id="IPR023214">
    <property type="entry name" value="HAD_sf"/>
</dbReference>
<dbReference type="InterPro" id="IPR001757">
    <property type="entry name" value="P_typ_ATPase"/>
</dbReference>
<evidence type="ECO:0000256" key="2">
    <source>
        <dbReference type="ARBA" id="ARBA00006024"/>
    </source>
</evidence>
<proteinExistence type="inferred from homology"/>
<dbReference type="PROSITE" id="PS50846">
    <property type="entry name" value="HMA_2"/>
    <property type="match status" value="1"/>
</dbReference>
<keyword evidence="9 15" id="KW-0067">ATP-binding</keyword>
<dbReference type="Gene3D" id="3.40.50.1000">
    <property type="entry name" value="HAD superfamily/HAD-like"/>
    <property type="match status" value="1"/>
</dbReference>
<keyword evidence="3" id="KW-0813">Transport</keyword>
<dbReference type="Gene3D" id="3.40.1110.10">
    <property type="entry name" value="Calcium-transporting ATPase, cytoplasmic domain N"/>
    <property type="match status" value="1"/>
</dbReference>
<geneLocation type="plasmid" evidence="17 18">
    <name>pHCG3</name>
</geneLocation>
<reference evidence="17 18" key="1">
    <citation type="journal article" date="2003" name="Gene">
        <title>Complete nucleotide sequence of the circular megaplasmid pHCG3 of Oligotropha carboxidovorans: function in the chemolithoautotrophic utilization of CO, H(2) and CO(2).</title>
        <authorList>
            <person name="Fuhrmann S."/>
            <person name="Ferner M."/>
            <person name="Jeffke T."/>
            <person name="Henne A."/>
            <person name="Gottschalk G."/>
            <person name="Meyer O."/>
        </authorList>
    </citation>
    <scope>NUCLEOTIDE SEQUENCE [LARGE SCALE GENOMIC DNA]</scope>
    <source>
        <strain evidence="18">ATCC 49405 / DSM 1227 / KCTC 32145 / OM5</strain>
        <plasmid evidence="17">pHCG3</plasmid>
    </source>
</reference>
<dbReference type="InterPro" id="IPR023299">
    <property type="entry name" value="ATPase_P-typ_cyto_dom_N"/>
</dbReference>
<dbReference type="Pfam" id="PF00702">
    <property type="entry name" value="Hydrolase"/>
    <property type="match status" value="1"/>
</dbReference>
<evidence type="ECO:0000256" key="9">
    <source>
        <dbReference type="ARBA" id="ARBA00022840"/>
    </source>
</evidence>
<gene>
    <name evidence="17" type="primary">fixI</name>
    <name evidence="17" type="ordered locus">OCA5_pHCG300770</name>
</gene>
<feature type="transmembrane region" description="Helical" evidence="15">
    <location>
        <begin position="365"/>
        <end position="384"/>
    </location>
</feature>
<organism evidence="17 18">
    <name type="scientific">Afipia carboxidovorans (strain ATCC 49405 / DSM 1227 / KCTC 32145 / OM5)</name>
    <name type="common">Oligotropha carboxidovorans</name>
    <dbReference type="NCBI Taxonomy" id="504832"/>
    <lineage>
        <taxon>Bacteria</taxon>
        <taxon>Pseudomonadati</taxon>
        <taxon>Pseudomonadota</taxon>
        <taxon>Alphaproteobacteria</taxon>
        <taxon>Hyphomicrobiales</taxon>
        <taxon>Nitrobacteraceae</taxon>
        <taxon>Afipia</taxon>
    </lineage>
</organism>